<evidence type="ECO:0000256" key="2">
    <source>
        <dbReference type="ARBA" id="ARBA00022448"/>
    </source>
</evidence>
<evidence type="ECO:0000313" key="22">
    <source>
        <dbReference type="EMBL" id="AQN76678.1"/>
    </source>
</evidence>
<feature type="transmembrane region" description="Helical" evidence="14">
    <location>
        <begin position="35"/>
        <end position="52"/>
    </location>
</feature>
<evidence type="ECO:0000256" key="12">
    <source>
        <dbReference type="ARBA" id="ARBA00047524"/>
    </source>
</evidence>
<dbReference type="EMBL" id="KX132775">
    <property type="protein sequence ID" value="AQN76678.1"/>
    <property type="molecule type" value="Genomic_DNA"/>
</dbReference>
<dbReference type="GO" id="GO:0015386">
    <property type="term" value="F:potassium:proton antiporter activity"/>
    <property type="evidence" value="ECO:0007669"/>
    <property type="project" value="TreeGrafter"/>
</dbReference>
<evidence type="ECO:0000313" key="16">
    <source>
        <dbReference type="EMBL" id="AQN76670.1"/>
    </source>
</evidence>
<dbReference type="AlphaFoldDB" id="A0A1S5VAL7"/>
<evidence type="ECO:0000313" key="20">
    <source>
        <dbReference type="EMBL" id="AQN76676.1"/>
    </source>
</evidence>
<evidence type="ECO:0000313" key="21">
    <source>
        <dbReference type="EMBL" id="AQN76677.1"/>
    </source>
</evidence>
<feature type="transmembrane region" description="Helical" evidence="14">
    <location>
        <begin position="230"/>
        <end position="249"/>
    </location>
</feature>
<gene>
    <name evidence="22" type="primary">SOS1</name>
</gene>
<comment type="catalytic activity">
    <reaction evidence="12">
        <text>Na(+)(in) + H(+)(out) = Na(+)(out) + H(+)(in)</text>
        <dbReference type="Rhea" id="RHEA:29419"/>
        <dbReference type="ChEBI" id="CHEBI:15378"/>
        <dbReference type="ChEBI" id="CHEBI:29101"/>
    </reaction>
</comment>
<dbReference type="InterPro" id="IPR014710">
    <property type="entry name" value="RmlC-like_jellyroll"/>
</dbReference>
<evidence type="ECO:0000313" key="18">
    <source>
        <dbReference type="EMBL" id="AQN76673.1"/>
    </source>
</evidence>
<dbReference type="EMBL" id="KX132774">
    <property type="protein sequence ID" value="AQN76677.1"/>
    <property type="molecule type" value="Genomic_DNA"/>
</dbReference>
<dbReference type="Pfam" id="PF00999">
    <property type="entry name" value="Na_H_Exchanger"/>
    <property type="match status" value="1"/>
</dbReference>
<dbReference type="InterPro" id="IPR018422">
    <property type="entry name" value="Cation/H_exchanger_CPA1"/>
</dbReference>
<keyword evidence="8" id="KW-0915">Sodium</keyword>
<keyword evidence="5 14" id="KW-0812">Transmembrane</keyword>
<dbReference type="EMBL" id="KX132773">
    <property type="protein sequence ID" value="AQN76676.1"/>
    <property type="molecule type" value="Genomic_DNA"/>
</dbReference>
<dbReference type="GO" id="GO:0051453">
    <property type="term" value="P:regulation of intracellular pH"/>
    <property type="evidence" value="ECO:0007669"/>
    <property type="project" value="TreeGrafter"/>
</dbReference>
<dbReference type="EMBL" id="KX132771">
    <property type="protein sequence ID" value="AQN76674.1"/>
    <property type="molecule type" value="Genomic_DNA"/>
</dbReference>
<evidence type="ECO:0000256" key="8">
    <source>
        <dbReference type="ARBA" id="ARBA00023053"/>
    </source>
</evidence>
<feature type="transmembrane region" description="Helical" evidence="14">
    <location>
        <begin position="59"/>
        <end position="78"/>
    </location>
</feature>
<evidence type="ECO:0000313" key="17">
    <source>
        <dbReference type="EMBL" id="AQN76672.1"/>
    </source>
</evidence>
<feature type="transmembrane region" description="Helical" evidence="14">
    <location>
        <begin position="387"/>
        <end position="405"/>
    </location>
</feature>
<dbReference type="EMBL" id="KX132767">
    <property type="protein sequence ID" value="AQN76670.1"/>
    <property type="molecule type" value="Genomic_DNA"/>
</dbReference>
<feature type="transmembrane region" description="Helical" evidence="14">
    <location>
        <begin position="425"/>
        <end position="451"/>
    </location>
</feature>
<feature type="transmembrane region" description="Helical" evidence="14">
    <location>
        <begin position="312"/>
        <end position="332"/>
    </location>
</feature>
<dbReference type="PANTHER" id="PTHR10110">
    <property type="entry name" value="SODIUM/HYDROGEN EXCHANGER"/>
    <property type="match status" value="1"/>
</dbReference>
<feature type="transmembrane region" description="Helical" evidence="14">
    <location>
        <begin position="127"/>
        <end position="150"/>
    </location>
</feature>
<dbReference type="Gene3D" id="2.60.120.10">
    <property type="entry name" value="Jelly Rolls"/>
    <property type="match status" value="1"/>
</dbReference>
<feature type="transmembrane region" description="Helical" evidence="14">
    <location>
        <begin position="156"/>
        <end position="178"/>
    </location>
</feature>
<feature type="transmembrane region" description="Helical" evidence="14">
    <location>
        <begin position="256"/>
        <end position="274"/>
    </location>
</feature>
<name>A0A1S5VAL7_POPEU</name>
<evidence type="ECO:0000256" key="7">
    <source>
        <dbReference type="ARBA" id="ARBA00022989"/>
    </source>
</evidence>
<keyword evidence="10 14" id="KW-0472">Membrane</keyword>
<organism evidence="22">
    <name type="scientific">Populus euphratica</name>
    <name type="common">Euphrates poplar</name>
    <dbReference type="NCBI Taxonomy" id="75702"/>
    <lineage>
        <taxon>Eukaryota</taxon>
        <taxon>Viridiplantae</taxon>
        <taxon>Streptophyta</taxon>
        <taxon>Embryophyta</taxon>
        <taxon>Tracheophyta</taxon>
        <taxon>Spermatophyta</taxon>
        <taxon>Magnoliopsida</taxon>
        <taxon>eudicotyledons</taxon>
        <taxon>Gunneridae</taxon>
        <taxon>Pentapetalae</taxon>
        <taxon>rosids</taxon>
        <taxon>fabids</taxon>
        <taxon>Malpighiales</taxon>
        <taxon>Salicaceae</taxon>
        <taxon>Saliceae</taxon>
        <taxon>Populus</taxon>
    </lineage>
</organism>
<dbReference type="GO" id="GO:0005886">
    <property type="term" value="C:plasma membrane"/>
    <property type="evidence" value="ECO:0007669"/>
    <property type="project" value="UniProtKB-SubCell"/>
</dbReference>
<evidence type="ECO:0000256" key="6">
    <source>
        <dbReference type="ARBA" id="ARBA00022958"/>
    </source>
</evidence>
<evidence type="ECO:0000256" key="5">
    <source>
        <dbReference type="ARBA" id="ARBA00022692"/>
    </source>
</evidence>
<dbReference type="EMBL" id="KX132770">
    <property type="protein sequence ID" value="AQN76673.1"/>
    <property type="molecule type" value="Genomic_DNA"/>
</dbReference>
<dbReference type="InterPro" id="IPR018490">
    <property type="entry name" value="cNMP-bd_dom_sf"/>
</dbReference>
<keyword evidence="11" id="KW-0739">Sodium transport</keyword>
<feature type="domain" description="Cyclic nucleotide-binding" evidence="15">
    <location>
        <begin position="742"/>
        <end position="846"/>
    </location>
</feature>
<dbReference type="SUPFAM" id="SSF51206">
    <property type="entry name" value="cAMP-binding domain-like"/>
    <property type="match status" value="1"/>
</dbReference>
<dbReference type="FunFam" id="2.60.120.10:FF:000090">
    <property type="entry name" value="Sodium/hydrogen exchanger 7"/>
    <property type="match status" value="1"/>
</dbReference>
<comment type="catalytic activity">
    <reaction evidence="13">
        <text>K(+)(in) + H(+)(out) = K(+)(out) + H(+)(in)</text>
        <dbReference type="Rhea" id="RHEA:29467"/>
        <dbReference type="ChEBI" id="CHEBI:15378"/>
        <dbReference type="ChEBI" id="CHEBI:29103"/>
    </reaction>
</comment>
<evidence type="ECO:0000313" key="23">
    <source>
        <dbReference type="EMBL" id="AQN76681.1"/>
    </source>
</evidence>
<sequence>MGSAIENGVGLPYRILESSSSSSAASDEWNPTDTVLFFGFSLLLGIACRHLLRGTRVPYTVALLVVGIALGSLEYGTSHKLGRIGDGIRLWAHIDPDLLLAVFLPALLFESSFSMEVHQIKRCMGQMLLLAVPGVLISTCCLGCALKLIFPYNWSWTTSLLLGGLLSATDPVAVVALLKELGASKKLSTIIEGESLMNDGTAIVVYQLFYRMVLGESFNSGAIIKFLTQVSLGAVGIGIAFGIASFLWLGFIFNDTVIEIALTLAVSYVTYFTAQEGAAVSGVLAVMTLGMFYAAVARTAFKGDGQQSLHHFWEMVAYIANTLIFILSGVVIAEGVLSSGNTFHRHAHTWGYLFLLYAFVLLSRFIVVGVLYPILRYFGYGLEWKEAIIVIWSGLRGAVALSLSLSVKRTSDSSVYLSSDTGTLFVFFTGGIVFLTLIVNGSTTQFILHLLDMDKLSATKKRLLNFTKYEMLNKALEAFGDLGEDEELGPVDWPTVKRYIPSLNNLEGSCEHPHGASEADNNLDPTNLKDIRIRLLNGVQAAYWGMLDEGRITQTTANILMQSVDEAIDLASHEPLCDWKGLQSNVHFPNYYKFLQASIFPQKMVTYFTVERLESACYICAAFLRAHRIARRQLHDFIGDSGIASLVINESNAEGEEARKFLEDVRVTFPQVLRVVKTRQATYSVLNHLIDYVQNLEKVGLLEEKEMLHLHDAVQTDLKRFLRNPPLVMLPKITDLISVHPLLEALPSIVREPLERSSKEIMKPRGVPLYKEGSKPNGVWLISSGVVKWTSKSVRSKHSLHPTFTHGSTLGLYELLVGKRCICDIITDSVVFCFFIESENMLSLLGSDPAIEDFLWQESAIVIAKLLLPQVFEKMPMQELRALVAERSVMTTYLRGETIEIPHHSIGFLLEGFIKAHGFQDELIASPAVLLPPQGNQSFQKIGMSGAQAASFSHQGSRYQVEARARVIIFDIAAFEADGALRRGSSSLVLGDHPHRYFTREHGGLMSWPENFYKPREREQNGVGTSRSENSLSVRAMQLSIFGSMVDMRRHAHSFSGSQVKRSHSLSVLRNASYQQVRVPSDEATYARKSLEVRKLIGKTHAPPPQSTGTNETRIIDNYSDESDAEDELVVRIDSPRTLSFHHAS</sequence>
<feature type="transmembrane region" description="Helical" evidence="14">
    <location>
        <begin position="98"/>
        <end position="115"/>
    </location>
</feature>
<keyword evidence="9" id="KW-0406">Ion transport</keyword>
<dbReference type="EMBL" id="KX132778">
    <property type="protein sequence ID" value="AQN76681.1"/>
    <property type="molecule type" value="Genomic_DNA"/>
</dbReference>
<dbReference type="PROSITE" id="PS50042">
    <property type="entry name" value="CNMP_BINDING_3"/>
    <property type="match status" value="1"/>
</dbReference>
<evidence type="ECO:0000256" key="14">
    <source>
        <dbReference type="SAM" id="Phobius"/>
    </source>
</evidence>
<dbReference type="InterPro" id="IPR006153">
    <property type="entry name" value="Cation/H_exchanger_TM"/>
</dbReference>
<evidence type="ECO:0000256" key="11">
    <source>
        <dbReference type="ARBA" id="ARBA00023201"/>
    </source>
</evidence>
<evidence type="ECO:0000256" key="13">
    <source>
        <dbReference type="ARBA" id="ARBA00047912"/>
    </source>
</evidence>
<evidence type="ECO:0000256" key="3">
    <source>
        <dbReference type="ARBA" id="ARBA00022475"/>
    </source>
</evidence>
<reference evidence="22" key="1">
    <citation type="journal article" date="2016" name="Ecol. Evol.">
        <title>Distinct patterns of natural selection in Na+/H+ antiporter genes in Populus euphratica and Populus pruinosa.</title>
        <authorList>
            <person name="Wu Y."/>
            <person name="Meng K."/>
            <person name="Liang X."/>
        </authorList>
    </citation>
    <scope>NUCLEOTIDE SEQUENCE</scope>
    <source>
        <strain evidence="16">PeuhEJN42</strain>
        <strain evidence="17">PeuhEJN6</strain>
        <strain evidence="18">PeuhMQ15</strain>
        <strain evidence="19">PeuhMQ27</strain>
        <strain evidence="20">PeuhMQ39</strain>
        <strain evidence="21">PeuhSC1</strain>
        <strain evidence="22">PeuhSC13</strain>
        <strain evidence="23">PeuhSPT16</strain>
        <strain evidence="24">PeuhSPT28</strain>
    </source>
</reference>
<evidence type="ECO:0000256" key="1">
    <source>
        <dbReference type="ARBA" id="ARBA00004651"/>
    </source>
</evidence>
<dbReference type="Gene3D" id="6.10.140.1330">
    <property type="match status" value="1"/>
</dbReference>
<evidence type="ECO:0000256" key="4">
    <source>
        <dbReference type="ARBA" id="ARBA00022538"/>
    </source>
</evidence>
<dbReference type="EMBL" id="KX132779">
    <property type="protein sequence ID" value="AQN76682.1"/>
    <property type="molecule type" value="Genomic_DNA"/>
</dbReference>
<proteinExistence type="predicted"/>
<comment type="subcellular location">
    <subcellularLocation>
        <location evidence="1">Cell membrane</location>
        <topology evidence="1">Multi-pass membrane protein</topology>
    </subcellularLocation>
</comment>
<evidence type="ECO:0000256" key="9">
    <source>
        <dbReference type="ARBA" id="ARBA00023065"/>
    </source>
</evidence>
<keyword evidence="2" id="KW-0813">Transport</keyword>
<evidence type="ECO:0000256" key="10">
    <source>
        <dbReference type="ARBA" id="ARBA00023136"/>
    </source>
</evidence>
<dbReference type="GO" id="GO:0015385">
    <property type="term" value="F:sodium:proton antiporter activity"/>
    <property type="evidence" value="ECO:0007669"/>
    <property type="project" value="InterPro"/>
</dbReference>
<dbReference type="EMBL" id="KX132769">
    <property type="protein sequence ID" value="AQN76672.1"/>
    <property type="molecule type" value="Genomic_DNA"/>
</dbReference>
<keyword evidence="4" id="KW-0633">Potassium transport</keyword>
<keyword evidence="7 14" id="KW-1133">Transmembrane helix</keyword>
<dbReference type="InterPro" id="IPR000595">
    <property type="entry name" value="cNMP-bd_dom"/>
</dbReference>
<feature type="transmembrane region" description="Helical" evidence="14">
    <location>
        <begin position="352"/>
        <end position="375"/>
    </location>
</feature>
<evidence type="ECO:0000259" key="15">
    <source>
        <dbReference type="PROSITE" id="PS50042"/>
    </source>
</evidence>
<dbReference type="GO" id="GO:0098719">
    <property type="term" value="P:sodium ion import across plasma membrane"/>
    <property type="evidence" value="ECO:0007669"/>
    <property type="project" value="TreeGrafter"/>
</dbReference>
<feature type="transmembrane region" description="Helical" evidence="14">
    <location>
        <begin position="280"/>
        <end position="300"/>
    </location>
</feature>
<keyword evidence="3" id="KW-1003">Cell membrane</keyword>
<dbReference type="GO" id="GO:0009941">
    <property type="term" value="C:chloroplast envelope"/>
    <property type="evidence" value="ECO:0007669"/>
    <property type="project" value="TreeGrafter"/>
</dbReference>
<keyword evidence="6" id="KW-0630">Potassium</keyword>
<evidence type="ECO:0000313" key="24">
    <source>
        <dbReference type="EMBL" id="AQN76682.1"/>
    </source>
</evidence>
<accession>A0A1S5VAL7</accession>
<evidence type="ECO:0000313" key="19">
    <source>
        <dbReference type="EMBL" id="AQN76674.1"/>
    </source>
</evidence>
<protein>
    <submittedName>
        <fullName evidence="22">Na+/H+ antiporter</fullName>
    </submittedName>
</protein>
<dbReference type="PANTHER" id="PTHR10110:SF86">
    <property type="entry name" value="SODIUM_HYDROGEN EXCHANGER 7"/>
    <property type="match status" value="1"/>
</dbReference>